<dbReference type="InterPro" id="IPR036116">
    <property type="entry name" value="FN3_sf"/>
</dbReference>
<evidence type="ECO:0000256" key="1">
    <source>
        <dbReference type="SAM" id="MobiDB-lite"/>
    </source>
</evidence>
<protein>
    <recommendedName>
        <fullName evidence="2">Fibronectin type-III domain-containing protein</fullName>
    </recommendedName>
</protein>
<feature type="compositionally biased region" description="Acidic residues" evidence="1">
    <location>
        <begin position="29"/>
        <end position="41"/>
    </location>
</feature>
<comment type="caution">
    <text evidence="3">The sequence shown here is derived from an EMBL/GenBank/DDBJ whole genome shotgun (WGS) entry which is preliminary data.</text>
</comment>
<keyword evidence="4" id="KW-1185">Reference proteome</keyword>
<dbReference type="InterPro" id="IPR013783">
    <property type="entry name" value="Ig-like_fold"/>
</dbReference>
<dbReference type="PROSITE" id="PS50853">
    <property type="entry name" value="FN3"/>
    <property type="match status" value="1"/>
</dbReference>
<feature type="region of interest" description="Disordered" evidence="1">
    <location>
        <begin position="27"/>
        <end position="47"/>
    </location>
</feature>
<evidence type="ECO:0000259" key="2">
    <source>
        <dbReference type="PROSITE" id="PS50853"/>
    </source>
</evidence>
<dbReference type="EMBL" id="QGKM01000095">
    <property type="protein sequence ID" value="PWQ92355.1"/>
    <property type="molecule type" value="Genomic_DNA"/>
</dbReference>
<dbReference type="SMART" id="SM00060">
    <property type="entry name" value="FN3"/>
    <property type="match status" value="1"/>
</dbReference>
<feature type="domain" description="Fibronectin type-III" evidence="2">
    <location>
        <begin position="46"/>
        <end position="145"/>
    </location>
</feature>
<dbReference type="CDD" id="cd00063">
    <property type="entry name" value="FN3"/>
    <property type="match status" value="1"/>
</dbReference>
<dbReference type="Gene3D" id="2.60.40.10">
    <property type="entry name" value="Immunoglobulins"/>
    <property type="match status" value="1"/>
</dbReference>
<proteinExistence type="predicted"/>
<sequence>MKGFLLQTSVIALGVFFILGSGGPQYGDTADDTDDTTDTDDSSGTTPGIPSDFKAVSAYEGAILSWNSTSNASSYELCYATENIDSYSSCSSYDDGTLYSVGSSTSVALSSLTAGQPYYIRVRAKNNLGNAGSASTNVVVTPGLGLNDSGITVCRESGSVNVSCPSTLFPNQDAENGLDPIATDNTDGHAGFDFTRLDEDGAEAAASATDWACAKDNITGLIWEVKLRTNGEEVVGNDGLHDADDSFTWYSTDSDNNAGTAGDDNSALASCFGYDASDSDSYCNTDAFIDRVNDAAYCGLSNWRLPTRQELNSIVNYDVVEPAIDLAIFPYTPSEVFWSGTSVYSDSSSGDQAWATNFNYGGSTKVDKTATHRVRLVSDGQ</sequence>
<dbReference type="OrthoDB" id="5622008at2"/>
<dbReference type="SUPFAM" id="SSF49265">
    <property type="entry name" value="Fibronectin type III"/>
    <property type="match status" value="1"/>
</dbReference>
<dbReference type="InterPro" id="IPR003961">
    <property type="entry name" value="FN3_dom"/>
</dbReference>
<dbReference type="InterPro" id="IPR011460">
    <property type="entry name" value="Lcl_C"/>
</dbReference>
<dbReference type="Proteomes" id="UP000245539">
    <property type="component" value="Unassembled WGS sequence"/>
</dbReference>
<reference evidence="3 4" key="1">
    <citation type="submission" date="2018-05" db="EMBL/GenBank/DDBJ databases">
        <title>Leucothrix arctica sp. nov., isolated from Arctic seawater.</title>
        <authorList>
            <person name="Choi A."/>
            <person name="Baek K."/>
        </authorList>
    </citation>
    <scope>NUCLEOTIDE SEQUENCE [LARGE SCALE GENOMIC DNA]</scope>
    <source>
        <strain evidence="3 4">JCM 18388</strain>
    </source>
</reference>
<organism evidence="3 4">
    <name type="scientific">Leucothrix pacifica</name>
    <dbReference type="NCBI Taxonomy" id="1247513"/>
    <lineage>
        <taxon>Bacteria</taxon>
        <taxon>Pseudomonadati</taxon>
        <taxon>Pseudomonadota</taxon>
        <taxon>Gammaproteobacteria</taxon>
        <taxon>Thiotrichales</taxon>
        <taxon>Thiotrichaceae</taxon>
        <taxon>Leucothrix</taxon>
    </lineage>
</organism>
<evidence type="ECO:0000313" key="4">
    <source>
        <dbReference type="Proteomes" id="UP000245539"/>
    </source>
</evidence>
<dbReference type="AlphaFoldDB" id="A0A317C149"/>
<accession>A0A317C149</accession>
<evidence type="ECO:0000313" key="3">
    <source>
        <dbReference type="EMBL" id="PWQ92355.1"/>
    </source>
</evidence>
<dbReference type="Pfam" id="PF07603">
    <property type="entry name" value="Lcl_C"/>
    <property type="match status" value="1"/>
</dbReference>
<dbReference type="RefSeq" id="WP_109839748.1">
    <property type="nucleotide sequence ID" value="NZ_QGKM01000095.1"/>
</dbReference>
<name>A0A317C149_9GAMM</name>
<gene>
    <name evidence="3" type="ORF">DKW60_21675</name>
</gene>